<dbReference type="Gene3D" id="3.20.20.450">
    <property type="entry name" value="EAL domain"/>
    <property type="match status" value="1"/>
</dbReference>
<dbReference type="PROSITE" id="PS50112">
    <property type="entry name" value="PAS"/>
    <property type="match status" value="1"/>
</dbReference>
<keyword evidence="1" id="KW-1133">Transmembrane helix</keyword>
<dbReference type="InterPro" id="IPR035919">
    <property type="entry name" value="EAL_sf"/>
</dbReference>
<dbReference type="CDD" id="cd12915">
    <property type="entry name" value="PDC2_DGC_like"/>
    <property type="match status" value="1"/>
</dbReference>
<keyword evidence="1" id="KW-0472">Membrane</keyword>
<dbReference type="InterPro" id="IPR000160">
    <property type="entry name" value="GGDEF_dom"/>
</dbReference>
<dbReference type="SMART" id="SM00267">
    <property type="entry name" value="GGDEF"/>
    <property type="match status" value="1"/>
</dbReference>
<evidence type="ECO:0000313" key="5">
    <source>
        <dbReference type="EMBL" id="MCD2515682.1"/>
    </source>
</evidence>
<dbReference type="InterPro" id="IPR035965">
    <property type="entry name" value="PAS-like_dom_sf"/>
</dbReference>
<name>A0ABS8Q1R9_9BURK</name>
<proteinExistence type="predicted"/>
<dbReference type="Pfam" id="PF00989">
    <property type="entry name" value="PAS"/>
    <property type="match status" value="1"/>
</dbReference>
<dbReference type="PROSITE" id="PS50883">
    <property type="entry name" value="EAL"/>
    <property type="match status" value="1"/>
</dbReference>
<feature type="transmembrane region" description="Helical" evidence="1">
    <location>
        <begin position="20"/>
        <end position="38"/>
    </location>
</feature>
<dbReference type="CDD" id="cd00130">
    <property type="entry name" value="PAS"/>
    <property type="match status" value="1"/>
</dbReference>
<dbReference type="SMART" id="SM00091">
    <property type="entry name" value="PAS"/>
    <property type="match status" value="1"/>
</dbReference>
<evidence type="ECO:0000259" key="4">
    <source>
        <dbReference type="PROSITE" id="PS50887"/>
    </source>
</evidence>
<dbReference type="Pfam" id="PF00563">
    <property type="entry name" value="EAL"/>
    <property type="match status" value="1"/>
</dbReference>
<dbReference type="PANTHER" id="PTHR44757">
    <property type="entry name" value="DIGUANYLATE CYCLASE DGCP"/>
    <property type="match status" value="1"/>
</dbReference>
<dbReference type="Proteomes" id="UP001179361">
    <property type="component" value="Unassembled WGS sequence"/>
</dbReference>
<evidence type="ECO:0000313" key="6">
    <source>
        <dbReference type="Proteomes" id="UP001179361"/>
    </source>
</evidence>
<dbReference type="NCBIfam" id="TIGR00254">
    <property type="entry name" value="GGDEF"/>
    <property type="match status" value="1"/>
</dbReference>
<evidence type="ECO:0000259" key="2">
    <source>
        <dbReference type="PROSITE" id="PS50112"/>
    </source>
</evidence>
<feature type="domain" description="PAS" evidence="2">
    <location>
        <begin position="377"/>
        <end position="420"/>
    </location>
</feature>
<dbReference type="SUPFAM" id="SSF55073">
    <property type="entry name" value="Nucleotide cyclase"/>
    <property type="match status" value="1"/>
</dbReference>
<dbReference type="CDD" id="cd01948">
    <property type="entry name" value="EAL"/>
    <property type="match status" value="1"/>
</dbReference>
<comment type="caution">
    <text evidence="5">The sequence shown here is derived from an EMBL/GenBank/DDBJ whole genome shotgun (WGS) entry which is preliminary data.</text>
</comment>
<reference evidence="5" key="1">
    <citation type="submission" date="2021-11" db="EMBL/GenBank/DDBJ databases">
        <title>The complete genome of Massilia sp sp. G4R7.</title>
        <authorList>
            <person name="Liu L."/>
            <person name="Yue J."/>
            <person name="Yuan J."/>
            <person name="Yang F."/>
            <person name="Li L."/>
        </authorList>
    </citation>
    <scope>NUCLEOTIDE SEQUENCE</scope>
    <source>
        <strain evidence="5">G4R7</strain>
    </source>
</reference>
<dbReference type="Gene3D" id="3.30.450.20">
    <property type="entry name" value="PAS domain"/>
    <property type="match status" value="2"/>
</dbReference>
<gene>
    <name evidence="5" type="ORF">LQ564_05075</name>
</gene>
<sequence length="947" mass="100843">MITLPGARRRYSVARHLRALVLACLLPGIAGIGTMLVWEYREERARSAGETAAAARALSHDVDAWLLGAQALAGTLAASDEIAAGDLPGFARHATRALGAAGMGSAILLYRPDGSLVLSLSAEAGRPAPGGAQDGSHRAAIERVVRHGETVVSNLAAAPSHGAPAFGVYVPVHGATGSTGKGTADITGVLAVAIPSTNLSAMLAGRQLPPGWLATVFDRGGIIAGRSRNATRFVGQPARERLLQAFARQPSGVLETVSRDGVPNLTAFARSPRTGYTAIIGVPLAELTAPLWRKLGHVAALALLLGSAGLLLARHMSRRIAGSIQALTEPAAALGRGEALAVPQVALAEAAEVGAAIERAAALLRERDAVLGAQREELQQFKFFVEHANEMLLLLDERGRIRYANRMAAERLGYTNAELLEMTLYRIDPHATPQQLAAVFARYRTNSPPPFERVYRCRDGAEIPVEITATVLEHGGEWLVHVIPRDIRERRQAEQALRWAATHDPLTRLANRTQASGFLEDALEKARAGAPGGALLFIDLDRFKPVNDVHGHEVGDAVLAEIARRLRSCAAPGDLLARIGGDEFMLVARCVPGAPCEARERAAAILAAVAQPLRIDKLDVALSASIGISRFPEDGLNPDAVVHAADMAMLQAKGKGRAGYVFYSAEMGAQAQFTLDVERRLQSALDGDGLRLHYQPIVNLATGAVEGVEALLRLEDDVAPPVGPATFVPVAESCGLIAPLGEWVARAACAQLADWHSRGLPLSVSINVSPLQFRRPGFAAFVRRLLAASGIAPRRVMIEVTETAVMENLAEAIAVLQEIKALGVKIALDDFGTGYSSLASLSTLPLDKLKIDQSFVRRIGSDRASRAVIDAVIALSRSLDLELVAEGIETEAALRYLRERGCHLGQGYHFSRPLPLAELEAWCAGQVLREAQALPVQKPAHGLRRLH</sequence>
<dbReference type="InterPro" id="IPR000014">
    <property type="entry name" value="PAS"/>
</dbReference>
<dbReference type="SUPFAM" id="SSF141868">
    <property type="entry name" value="EAL domain-like"/>
    <property type="match status" value="1"/>
</dbReference>
<dbReference type="CDD" id="cd01949">
    <property type="entry name" value="GGDEF"/>
    <property type="match status" value="1"/>
</dbReference>
<organism evidence="5 6">
    <name type="scientific">Massilia phyllostachyos</name>
    <dbReference type="NCBI Taxonomy" id="2898585"/>
    <lineage>
        <taxon>Bacteria</taxon>
        <taxon>Pseudomonadati</taxon>
        <taxon>Pseudomonadota</taxon>
        <taxon>Betaproteobacteria</taxon>
        <taxon>Burkholderiales</taxon>
        <taxon>Oxalobacteraceae</taxon>
        <taxon>Telluria group</taxon>
        <taxon>Massilia</taxon>
    </lineage>
</organism>
<keyword evidence="6" id="KW-1185">Reference proteome</keyword>
<dbReference type="Pfam" id="PF00990">
    <property type="entry name" value="GGDEF"/>
    <property type="match status" value="1"/>
</dbReference>
<dbReference type="EMBL" id="JAJNOC010000001">
    <property type="protein sequence ID" value="MCD2515682.1"/>
    <property type="molecule type" value="Genomic_DNA"/>
</dbReference>
<feature type="domain" description="GGDEF" evidence="4">
    <location>
        <begin position="531"/>
        <end position="665"/>
    </location>
</feature>
<dbReference type="InterPro" id="IPR043128">
    <property type="entry name" value="Rev_trsase/Diguanyl_cyclase"/>
</dbReference>
<evidence type="ECO:0000259" key="3">
    <source>
        <dbReference type="PROSITE" id="PS50883"/>
    </source>
</evidence>
<dbReference type="InterPro" id="IPR029787">
    <property type="entry name" value="Nucleotide_cyclase"/>
</dbReference>
<dbReference type="PANTHER" id="PTHR44757:SF2">
    <property type="entry name" value="BIOFILM ARCHITECTURE MAINTENANCE PROTEIN MBAA"/>
    <property type="match status" value="1"/>
</dbReference>
<protein>
    <submittedName>
        <fullName evidence="5">EAL domain-containing protein</fullName>
    </submittedName>
</protein>
<dbReference type="NCBIfam" id="TIGR00229">
    <property type="entry name" value="sensory_box"/>
    <property type="match status" value="1"/>
</dbReference>
<dbReference type="InterPro" id="IPR001633">
    <property type="entry name" value="EAL_dom"/>
</dbReference>
<dbReference type="InterPro" id="IPR013767">
    <property type="entry name" value="PAS_fold"/>
</dbReference>
<dbReference type="SMART" id="SM00052">
    <property type="entry name" value="EAL"/>
    <property type="match status" value="1"/>
</dbReference>
<dbReference type="Gene3D" id="3.30.70.270">
    <property type="match status" value="1"/>
</dbReference>
<feature type="domain" description="EAL" evidence="3">
    <location>
        <begin position="674"/>
        <end position="927"/>
    </location>
</feature>
<dbReference type="SUPFAM" id="SSF55785">
    <property type="entry name" value="PYP-like sensor domain (PAS domain)"/>
    <property type="match status" value="1"/>
</dbReference>
<keyword evidence="1" id="KW-0812">Transmembrane</keyword>
<dbReference type="PROSITE" id="PS50887">
    <property type="entry name" value="GGDEF"/>
    <property type="match status" value="1"/>
</dbReference>
<dbReference type="InterPro" id="IPR052155">
    <property type="entry name" value="Biofilm_reg_signaling"/>
</dbReference>
<evidence type="ECO:0000256" key="1">
    <source>
        <dbReference type="SAM" id="Phobius"/>
    </source>
</evidence>
<accession>A0ABS8Q1R9</accession>
<dbReference type="RefSeq" id="WP_231056982.1">
    <property type="nucleotide sequence ID" value="NZ_JAJNOC010000001.1"/>
</dbReference>